<dbReference type="SUPFAM" id="SSF53706">
    <property type="entry name" value="Formate dehydrogenase/DMSO reductase, domains 1-3"/>
    <property type="match status" value="1"/>
</dbReference>
<keyword evidence="8 14" id="KW-0408">Iron</keyword>
<keyword evidence="11" id="KW-0830">Ubiquinone</keyword>
<dbReference type="InterPro" id="IPR009010">
    <property type="entry name" value="Asp_de-COase-like_dom_sf"/>
</dbReference>
<comment type="function">
    <text evidence="14">NDH-1 shuttles electrons from NADH, via FMN and iron-sulfur (Fe-S) centers, to quinones in the respiratory chain. Couples the redox reaction to proton translocation (for every two electrons transferred, four hydrogen ions are translocated across the cytoplasmic membrane), and thus conserves the redox energy in a proton gradient.</text>
</comment>
<dbReference type="EMBL" id="JAIOIV010000119">
    <property type="protein sequence ID" value="MBZ0157537.1"/>
    <property type="molecule type" value="Genomic_DNA"/>
</dbReference>
<dbReference type="PANTHER" id="PTHR43105">
    <property type="entry name" value="RESPIRATORY NITRATE REDUCTASE"/>
    <property type="match status" value="1"/>
</dbReference>
<keyword evidence="3 14" id="KW-0004">4Fe-4S</keyword>
<sequence length="909" mass="99871">MPTIYIDNVPYEVKEGVNLLHACLSLGFDVPYFCWHPAMKSVGACRQCAVKQFRDETDTKGRIVMSCMTPAADGTRISLDDPEVRAFRKSVIEWLMISHPHDCPVCDEGGECHLQDMTLMTGHTYRKYRFRKRTYRNQYLGPLVNHDLNRCIQCYRCVRFYRDYAGGRDLEVFAAHHHVYFGRHREGVLESPFSGNLVEICPTGVFTDKTLKRHYTRKWDLQTAPSVCVQCGLGCNTIPGERYGMLRRIRNRYNGEVNRYFLCDRGRYGYEFVNSDRRIRHPLVRDPGERVVSREEALDSLASLLYFGARVIGIGSPRASLEANFALRSLVGPERFYSGMGTGEHRLVSRAADLLRAGPARSPSLRDIALSDAVLVLGEDVQNTAPVMALALRQSVRRKPMESVRRLRIPEWDDNAVREAMQQEKSPFFSATPCRTDLDPFATQVYHAAPADIARFGFAVARALGDPTPATGEIPDAVRTMAQEAARALKEAANPLVVSGTGCGSGEVLEAASRIAGALCRGGAAASLSLAVPECNSLGMGLMEAGGLDEAFSAAERGDADTVIILENDLFRRDDAQRVEAFFSRCSHIVVIDHTATRTTERAGVVLPAAVFAEGDGTLVNNEGRAQRFYQVFTPAHGAQESWRWLRDVMLATRRELVREWKGLDDIGSALAASLPVFGKITEIAPPASFRVAGKRIPRQPHRYSGRTAMFADRTVHEPRPPADPDSPLAFTMEGYEGQPPAPLIPRFWAPGWNSIQSLTRFQEEVDGPLRGGDPGKRLIEPPAVPEALRSGSVPEAFLPRKDEWLLLPLYHVFGSEEMSVLAPGIAELVPSPYIGLPPEDAAALGIQEGGEAEVGCGGALYRAPVRYLPSLPKGTAGVPAGLPGGLAGGFAGVELPAWGKITFPGRKQ</sequence>
<evidence type="ECO:0000256" key="10">
    <source>
        <dbReference type="ARBA" id="ARBA00023027"/>
    </source>
</evidence>
<evidence type="ECO:0000256" key="5">
    <source>
        <dbReference type="ARBA" id="ARBA00022719"/>
    </source>
</evidence>
<name>A0A953JCK8_9BACT</name>
<dbReference type="Gene3D" id="3.30.200.210">
    <property type="match status" value="1"/>
</dbReference>
<comment type="subunit">
    <text evidence="12">Composed of 13 different subunits. Subunits NuoCD, E, F, and G constitute the peripheral sector of the complex.</text>
</comment>
<dbReference type="InterPro" id="IPR006963">
    <property type="entry name" value="Mopterin_OxRdtase_4Fe-4S_dom"/>
</dbReference>
<dbReference type="Gene3D" id="2.40.40.20">
    <property type="match status" value="1"/>
</dbReference>
<dbReference type="Pfam" id="PF00384">
    <property type="entry name" value="Molybdopterin"/>
    <property type="match status" value="1"/>
</dbReference>
<keyword evidence="10 14" id="KW-0520">NAD</keyword>
<dbReference type="PROSITE" id="PS51839">
    <property type="entry name" value="4FE4S_HC3"/>
    <property type="match status" value="1"/>
</dbReference>
<dbReference type="Pfam" id="PF22117">
    <property type="entry name" value="Fer4_Nqo3"/>
    <property type="match status" value="1"/>
</dbReference>
<dbReference type="CDD" id="cd02771">
    <property type="entry name" value="MopB_NDH-1_NuoG2-N7"/>
    <property type="match status" value="1"/>
</dbReference>
<keyword evidence="18" id="KW-0560">Oxidoreductase</keyword>
<dbReference type="InterPro" id="IPR050123">
    <property type="entry name" value="Prok_molybdopt-oxidoreductase"/>
</dbReference>
<feature type="domain" description="4Fe-4S Mo/W bis-MGD-type" evidence="16">
    <location>
        <begin position="221"/>
        <end position="277"/>
    </location>
</feature>
<comment type="cofactor">
    <cofactor evidence="14">
        <name>[2Fe-2S] cluster</name>
        <dbReference type="ChEBI" id="CHEBI:190135"/>
    </cofactor>
    <text evidence="14">Binds 1 [2Fe-2S] cluster per subunit.</text>
</comment>
<evidence type="ECO:0000259" key="15">
    <source>
        <dbReference type="PROSITE" id="PS51085"/>
    </source>
</evidence>
<evidence type="ECO:0000256" key="6">
    <source>
        <dbReference type="ARBA" id="ARBA00022723"/>
    </source>
</evidence>
<feature type="domain" description="2Fe-2S ferredoxin-type" evidence="15">
    <location>
        <begin position="1"/>
        <end position="83"/>
    </location>
</feature>
<dbReference type="FunFam" id="3.10.20.740:FF:000002">
    <property type="entry name" value="NADH-quinone oxidoreductase"/>
    <property type="match status" value="1"/>
</dbReference>
<dbReference type="GO" id="GO:0008137">
    <property type="term" value="F:NADH dehydrogenase (ubiquinone) activity"/>
    <property type="evidence" value="ECO:0007669"/>
    <property type="project" value="UniProtKB-UniRule"/>
</dbReference>
<dbReference type="InterPro" id="IPR010228">
    <property type="entry name" value="NADH_UbQ_OxRdtase_Gsu"/>
</dbReference>
<dbReference type="CDD" id="cd02788">
    <property type="entry name" value="MopB_CT_NDH-1_NuoG2-N7"/>
    <property type="match status" value="1"/>
</dbReference>
<evidence type="ECO:0000256" key="9">
    <source>
        <dbReference type="ARBA" id="ARBA00023014"/>
    </source>
</evidence>
<accession>A0A953JCK8</accession>
<dbReference type="PROSITE" id="PS00643">
    <property type="entry name" value="COMPLEX1_75K_3"/>
    <property type="match status" value="1"/>
</dbReference>
<dbReference type="Proteomes" id="UP000705867">
    <property type="component" value="Unassembled WGS sequence"/>
</dbReference>
<dbReference type="SMART" id="SM00926">
    <property type="entry name" value="Molybdop_Fe4S4"/>
    <property type="match status" value="1"/>
</dbReference>
<feature type="domain" description="4Fe-4S His(Cys)3-ligated-type" evidence="17">
    <location>
        <begin position="83"/>
        <end position="122"/>
    </location>
</feature>
<dbReference type="NCBIfam" id="TIGR01973">
    <property type="entry name" value="NuoG"/>
    <property type="match status" value="1"/>
</dbReference>
<evidence type="ECO:0000256" key="14">
    <source>
        <dbReference type="RuleBase" id="RU003525"/>
    </source>
</evidence>
<dbReference type="GO" id="GO:0051539">
    <property type="term" value="F:4 iron, 4 sulfur cluster binding"/>
    <property type="evidence" value="ECO:0007669"/>
    <property type="project" value="UniProtKB-KW"/>
</dbReference>
<comment type="cofactor">
    <cofactor evidence="1 14">
        <name>[4Fe-4S] cluster</name>
        <dbReference type="ChEBI" id="CHEBI:49883"/>
    </cofactor>
</comment>
<gene>
    <name evidence="18" type="primary">nuoG</name>
    <name evidence="18" type="ORF">K8I29_15165</name>
</gene>
<keyword evidence="5 14" id="KW-0874">Quinone</keyword>
<dbReference type="SUPFAM" id="SSF50692">
    <property type="entry name" value="ADC-like"/>
    <property type="match status" value="1"/>
</dbReference>
<keyword evidence="9 14" id="KW-0411">Iron-sulfur</keyword>
<dbReference type="Gene3D" id="3.40.50.740">
    <property type="match status" value="1"/>
</dbReference>
<dbReference type="Gene3D" id="3.10.20.740">
    <property type="match status" value="1"/>
</dbReference>
<comment type="similarity">
    <text evidence="2 14">Belongs to the complex I 75 kDa subunit family.</text>
</comment>
<evidence type="ECO:0000256" key="4">
    <source>
        <dbReference type="ARBA" id="ARBA00022714"/>
    </source>
</evidence>
<evidence type="ECO:0000256" key="13">
    <source>
        <dbReference type="ARBA" id="ARBA00047712"/>
    </source>
</evidence>
<dbReference type="PROSITE" id="PS00641">
    <property type="entry name" value="COMPLEX1_75K_1"/>
    <property type="match status" value="1"/>
</dbReference>
<protein>
    <recommendedName>
        <fullName evidence="14">NADH-quinone oxidoreductase</fullName>
        <ecNumber evidence="14">7.1.1.-</ecNumber>
    </recommendedName>
</protein>
<evidence type="ECO:0000256" key="12">
    <source>
        <dbReference type="ARBA" id="ARBA00026021"/>
    </source>
</evidence>
<evidence type="ECO:0000313" key="19">
    <source>
        <dbReference type="Proteomes" id="UP000705867"/>
    </source>
</evidence>
<dbReference type="GO" id="GO:0046872">
    <property type="term" value="F:metal ion binding"/>
    <property type="evidence" value="ECO:0007669"/>
    <property type="project" value="UniProtKB-UniRule"/>
</dbReference>
<dbReference type="SUPFAM" id="SSF54292">
    <property type="entry name" value="2Fe-2S ferredoxin-like"/>
    <property type="match status" value="1"/>
</dbReference>
<dbReference type="GO" id="GO:0042773">
    <property type="term" value="P:ATP synthesis coupled electron transport"/>
    <property type="evidence" value="ECO:0007669"/>
    <property type="project" value="InterPro"/>
</dbReference>
<reference evidence="18" key="1">
    <citation type="journal article" date="2021" name="bioRxiv">
        <title>Unraveling nitrogen, sulfur and carbon metabolic pathways and microbial community transcriptional responses to substrate deprivation and toxicity stresses in a bioreactor mimicking anoxic brackish coastal sediment conditions.</title>
        <authorList>
            <person name="Martins P.D."/>
            <person name="Echeveste M.J."/>
            <person name="Arshad A."/>
            <person name="Kurth J."/>
            <person name="Ouboter H."/>
            <person name="Jetten M.S.M."/>
            <person name="Welte C.U."/>
        </authorList>
    </citation>
    <scope>NUCLEOTIDE SEQUENCE</scope>
    <source>
        <strain evidence="18">MAG_39</strain>
    </source>
</reference>
<dbReference type="PANTHER" id="PTHR43105:SF10">
    <property type="entry name" value="NADH-QUINONE OXIDOREDUCTASE SUBUNIT G"/>
    <property type="match status" value="1"/>
</dbReference>
<dbReference type="InterPro" id="IPR006656">
    <property type="entry name" value="Mopterin_OxRdtase"/>
</dbReference>
<dbReference type="Pfam" id="PF10588">
    <property type="entry name" value="NADH-G_4Fe-4S_3"/>
    <property type="match status" value="1"/>
</dbReference>
<evidence type="ECO:0000256" key="3">
    <source>
        <dbReference type="ARBA" id="ARBA00022485"/>
    </source>
</evidence>
<dbReference type="Pfam" id="PF13510">
    <property type="entry name" value="Fer2_4"/>
    <property type="match status" value="1"/>
</dbReference>
<evidence type="ECO:0000256" key="11">
    <source>
        <dbReference type="ARBA" id="ARBA00023075"/>
    </source>
</evidence>
<reference evidence="18" key="2">
    <citation type="submission" date="2021-08" db="EMBL/GenBank/DDBJ databases">
        <authorList>
            <person name="Dalcin Martins P."/>
        </authorList>
    </citation>
    <scope>NUCLEOTIDE SEQUENCE</scope>
    <source>
        <strain evidence="18">MAG_39</strain>
    </source>
</reference>
<dbReference type="InterPro" id="IPR054351">
    <property type="entry name" value="NADH_UbQ_OxRdtase_ferredoxin"/>
</dbReference>
<dbReference type="InterPro" id="IPR019574">
    <property type="entry name" value="NADH_UbQ_OxRdtase_Gsu_4Fe4S-bd"/>
</dbReference>
<dbReference type="CDD" id="cd00207">
    <property type="entry name" value="fer2"/>
    <property type="match status" value="1"/>
</dbReference>
<dbReference type="InterPro" id="IPR000283">
    <property type="entry name" value="NADH_UbQ_OxRdtase_75kDa_su_CS"/>
</dbReference>
<organism evidence="18 19">
    <name type="scientific">Candidatus Nitrobium versatile</name>
    <dbReference type="NCBI Taxonomy" id="2884831"/>
    <lineage>
        <taxon>Bacteria</taxon>
        <taxon>Pseudomonadati</taxon>
        <taxon>Nitrospirota</taxon>
        <taxon>Nitrospiria</taxon>
        <taxon>Nitrospirales</taxon>
        <taxon>Nitrospiraceae</taxon>
        <taxon>Candidatus Nitrobium</taxon>
    </lineage>
</organism>
<keyword evidence="7 14" id="KW-1278">Translocase</keyword>
<evidence type="ECO:0000256" key="1">
    <source>
        <dbReference type="ARBA" id="ARBA00001966"/>
    </source>
</evidence>
<evidence type="ECO:0000256" key="7">
    <source>
        <dbReference type="ARBA" id="ARBA00022967"/>
    </source>
</evidence>
<comment type="caution">
    <text evidence="18">The sequence shown here is derived from an EMBL/GenBank/DDBJ whole genome shotgun (WGS) entry which is preliminary data.</text>
</comment>
<evidence type="ECO:0000259" key="16">
    <source>
        <dbReference type="PROSITE" id="PS51669"/>
    </source>
</evidence>
<evidence type="ECO:0000259" key="17">
    <source>
        <dbReference type="PROSITE" id="PS51839"/>
    </source>
</evidence>
<dbReference type="SUPFAM" id="SSF54862">
    <property type="entry name" value="4Fe-4S ferredoxins"/>
    <property type="match status" value="1"/>
</dbReference>
<dbReference type="PROSITE" id="PS51669">
    <property type="entry name" value="4FE4S_MOW_BIS_MGD"/>
    <property type="match status" value="1"/>
</dbReference>
<dbReference type="GO" id="GO:0016020">
    <property type="term" value="C:membrane"/>
    <property type="evidence" value="ECO:0007669"/>
    <property type="project" value="InterPro"/>
</dbReference>
<dbReference type="PROSITE" id="PS00642">
    <property type="entry name" value="COMPLEX1_75K_2"/>
    <property type="match status" value="1"/>
</dbReference>
<keyword evidence="6 14" id="KW-0479">Metal-binding</keyword>
<dbReference type="AlphaFoldDB" id="A0A953JCK8"/>
<dbReference type="PROSITE" id="PS51085">
    <property type="entry name" value="2FE2S_FER_2"/>
    <property type="match status" value="1"/>
</dbReference>
<dbReference type="GO" id="GO:0003954">
    <property type="term" value="F:NADH dehydrogenase activity"/>
    <property type="evidence" value="ECO:0007669"/>
    <property type="project" value="TreeGrafter"/>
</dbReference>
<dbReference type="GO" id="GO:0051537">
    <property type="term" value="F:2 iron, 2 sulfur cluster binding"/>
    <property type="evidence" value="ECO:0007669"/>
    <property type="project" value="UniProtKB-UniRule"/>
</dbReference>
<dbReference type="EC" id="7.1.1.-" evidence="14"/>
<dbReference type="InterPro" id="IPR036010">
    <property type="entry name" value="2Fe-2S_ferredoxin-like_sf"/>
</dbReference>
<proteinExistence type="inferred from homology"/>
<dbReference type="InterPro" id="IPR001041">
    <property type="entry name" value="2Fe-2S_ferredoxin-type"/>
</dbReference>
<dbReference type="GO" id="GO:0048038">
    <property type="term" value="F:quinone binding"/>
    <property type="evidence" value="ECO:0007669"/>
    <property type="project" value="UniProtKB-UniRule"/>
</dbReference>
<comment type="catalytic activity">
    <reaction evidence="13 14">
        <text>a quinone + NADH + 5 H(+)(in) = a quinol + NAD(+) + 4 H(+)(out)</text>
        <dbReference type="Rhea" id="RHEA:57888"/>
        <dbReference type="ChEBI" id="CHEBI:15378"/>
        <dbReference type="ChEBI" id="CHEBI:24646"/>
        <dbReference type="ChEBI" id="CHEBI:57540"/>
        <dbReference type="ChEBI" id="CHEBI:57945"/>
        <dbReference type="ChEBI" id="CHEBI:132124"/>
    </reaction>
</comment>
<dbReference type="Pfam" id="PF04879">
    <property type="entry name" value="Molybdop_Fe4S4"/>
    <property type="match status" value="1"/>
</dbReference>
<evidence type="ECO:0000313" key="18">
    <source>
        <dbReference type="EMBL" id="MBZ0157537.1"/>
    </source>
</evidence>
<dbReference type="SMART" id="SM00929">
    <property type="entry name" value="NADH-G_4Fe-4S_3"/>
    <property type="match status" value="1"/>
</dbReference>
<evidence type="ECO:0000256" key="8">
    <source>
        <dbReference type="ARBA" id="ARBA00023004"/>
    </source>
</evidence>
<keyword evidence="4 14" id="KW-0001">2Fe-2S</keyword>
<evidence type="ECO:0000256" key="2">
    <source>
        <dbReference type="ARBA" id="ARBA00005404"/>
    </source>
</evidence>